<protein>
    <submittedName>
        <fullName evidence="1">Uncharacterized protein</fullName>
    </submittedName>
</protein>
<sequence>MMAYLKRCKTSMTVAFTKKSGTRKHI</sequence>
<accession>A0A0A9HH59</accession>
<proteinExistence type="predicted"/>
<name>A0A0A9HH59_ARUDO</name>
<organism evidence="1">
    <name type="scientific">Arundo donax</name>
    <name type="common">Giant reed</name>
    <name type="synonym">Donax arundinaceus</name>
    <dbReference type="NCBI Taxonomy" id="35708"/>
    <lineage>
        <taxon>Eukaryota</taxon>
        <taxon>Viridiplantae</taxon>
        <taxon>Streptophyta</taxon>
        <taxon>Embryophyta</taxon>
        <taxon>Tracheophyta</taxon>
        <taxon>Spermatophyta</taxon>
        <taxon>Magnoliopsida</taxon>
        <taxon>Liliopsida</taxon>
        <taxon>Poales</taxon>
        <taxon>Poaceae</taxon>
        <taxon>PACMAD clade</taxon>
        <taxon>Arundinoideae</taxon>
        <taxon>Arundineae</taxon>
        <taxon>Arundo</taxon>
    </lineage>
</organism>
<reference evidence="1" key="2">
    <citation type="journal article" date="2015" name="Data Brief">
        <title>Shoot transcriptome of the giant reed, Arundo donax.</title>
        <authorList>
            <person name="Barrero R.A."/>
            <person name="Guerrero F.D."/>
            <person name="Moolhuijzen P."/>
            <person name="Goolsby J.A."/>
            <person name="Tidwell J."/>
            <person name="Bellgard S.E."/>
            <person name="Bellgard M.I."/>
        </authorList>
    </citation>
    <scope>NUCLEOTIDE SEQUENCE</scope>
    <source>
        <tissue evidence="1">Shoot tissue taken approximately 20 cm above the soil surface</tissue>
    </source>
</reference>
<evidence type="ECO:0000313" key="1">
    <source>
        <dbReference type="EMBL" id="JAE34186.1"/>
    </source>
</evidence>
<reference evidence="1" key="1">
    <citation type="submission" date="2014-09" db="EMBL/GenBank/DDBJ databases">
        <authorList>
            <person name="Magalhaes I.L.F."/>
            <person name="Oliveira U."/>
            <person name="Santos F.R."/>
            <person name="Vidigal T.H.D.A."/>
            <person name="Brescovit A.D."/>
            <person name="Santos A.J."/>
        </authorList>
    </citation>
    <scope>NUCLEOTIDE SEQUENCE</scope>
    <source>
        <tissue evidence="1">Shoot tissue taken approximately 20 cm above the soil surface</tissue>
    </source>
</reference>
<dbReference type="EMBL" id="GBRH01163710">
    <property type="protein sequence ID" value="JAE34186.1"/>
    <property type="molecule type" value="Transcribed_RNA"/>
</dbReference>
<dbReference type="AlphaFoldDB" id="A0A0A9HH59"/>